<dbReference type="OrthoDB" id="1708317at2"/>
<evidence type="ECO:0000256" key="1">
    <source>
        <dbReference type="SAM" id="Phobius"/>
    </source>
</evidence>
<evidence type="ECO:0000313" key="3">
    <source>
        <dbReference type="Proteomes" id="UP000295416"/>
    </source>
</evidence>
<accession>A0A4R2P6F3</accession>
<keyword evidence="1" id="KW-0472">Membrane</keyword>
<feature type="transmembrane region" description="Helical" evidence="1">
    <location>
        <begin position="6"/>
        <end position="24"/>
    </location>
</feature>
<evidence type="ECO:0000313" key="2">
    <source>
        <dbReference type="EMBL" id="TCP30307.1"/>
    </source>
</evidence>
<dbReference type="RefSeq" id="WP_132744919.1">
    <property type="nucleotide sequence ID" value="NZ_SLXK01000006.1"/>
</dbReference>
<dbReference type="AlphaFoldDB" id="A0A4R2P6F3"/>
<keyword evidence="1" id="KW-1133">Transmembrane helix</keyword>
<keyword evidence="1" id="KW-0812">Transmembrane</keyword>
<protein>
    <submittedName>
        <fullName evidence="2">Uncharacterized protein</fullName>
    </submittedName>
</protein>
<dbReference type="EMBL" id="SLXK01000006">
    <property type="protein sequence ID" value="TCP30307.1"/>
    <property type="molecule type" value="Genomic_DNA"/>
</dbReference>
<name>A0A4R2P6F3_9BACL</name>
<proteinExistence type="predicted"/>
<dbReference type="Proteomes" id="UP000295416">
    <property type="component" value="Unassembled WGS sequence"/>
</dbReference>
<keyword evidence="3" id="KW-1185">Reference proteome</keyword>
<sequence>MLIALIFLSFILNLAAFYLIFLLFQRLKAVENESPQNVKREIEELMTAYLADLGEENDALVARLKEQISPTNSDAWFPHVDDIVDKFEEPLLSKAVKLQQKGYNVTDIAKELDKGEGEIELLLKFNKNVHL</sequence>
<reference evidence="2 3" key="1">
    <citation type="submission" date="2019-03" db="EMBL/GenBank/DDBJ databases">
        <title>Genomic Encyclopedia of Type Strains, Phase IV (KMG-IV): sequencing the most valuable type-strain genomes for metagenomic binning, comparative biology and taxonomic classification.</title>
        <authorList>
            <person name="Goeker M."/>
        </authorList>
    </citation>
    <scope>NUCLEOTIDE SEQUENCE [LARGE SCALE GENOMIC DNA]</scope>
    <source>
        <strain evidence="2 3">DSM 19377</strain>
    </source>
</reference>
<gene>
    <name evidence="2" type="ORF">EV207_106130</name>
</gene>
<comment type="caution">
    <text evidence="2">The sequence shown here is derived from an EMBL/GenBank/DDBJ whole genome shotgun (WGS) entry which is preliminary data.</text>
</comment>
<organism evidence="2 3">
    <name type="scientific">Scopulibacillus darangshiensis</name>
    <dbReference type="NCBI Taxonomy" id="442528"/>
    <lineage>
        <taxon>Bacteria</taxon>
        <taxon>Bacillati</taxon>
        <taxon>Bacillota</taxon>
        <taxon>Bacilli</taxon>
        <taxon>Bacillales</taxon>
        <taxon>Sporolactobacillaceae</taxon>
        <taxon>Scopulibacillus</taxon>
    </lineage>
</organism>